<dbReference type="EMBL" id="UYRU01005229">
    <property type="protein sequence ID" value="VDK38521.1"/>
    <property type="molecule type" value="Genomic_DNA"/>
</dbReference>
<protein>
    <submittedName>
        <fullName evidence="1">Uncharacterized protein</fullName>
    </submittedName>
</protein>
<evidence type="ECO:0000313" key="1">
    <source>
        <dbReference type="EMBL" id="VDK38521.1"/>
    </source>
</evidence>
<dbReference type="AlphaFoldDB" id="A0A3P6R3R1"/>
<name>A0A3P6R3R1_DIBLA</name>
<sequence>MGVVEGIEFVIVPYSRRLIVSFLRASLALWRAALTPCLASLAWQRARLDTNWAVLLGHVDGCKIPGRTCHYPRAREGKFVAFFQSVGSDLRQWVAVAHCLFVLRYSRAKSSPGLPCIVARTVATWHLINDARLLIYLQQRVPECWWLFSVCSPWARMEAAANSLSGGPEDAVVIALVTQVHCNVFYPRKVCPNTAAFMRHRVVVMEPEHVGCVSRLSIHSGVEFPIGSANDEDVQERQLSNIPFNIFELVIGEDAVKQVFEVC</sequence>
<reference evidence="1 2" key="1">
    <citation type="submission" date="2018-11" db="EMBL/GenBank/DDBJ databases">
        <authorList>
            <consortium name="Pathogen Informatics"/>
        </authorList>
    </citation>
    <scope>NUCLEOTIDE SEQUENCE [LARGE SCALE GENOMIC DNA]</scope>
</reference>
<evidence type="ECO:0000313" key="2">
    <source>
        <dbReference type="Proteomes" id="UP000281553"/>
    </source>
</evidence>
<proteinExistence type="predicted"/>
<gene>
    <name evidence="1" type="ORF">DILT_LOCUS952</name>
</gene>
<organism evidence="1 2">
    <name type="scientific">Dibothriocephalus latus</name>
    <name type="common">Fish tapeworm</name>
    <name type="synonym">Diphyllobothrium latum</name>
    <dbReference type="NCBI Taxonomy" id="60516"/>
    <lineage>
        <taxon>Eukaryota</taxon>
        <taxon>Metazoa</taxon>
        <taxon>Spiralia</taxon>
        <taxon>Lophotrochozoa</taxon>
        <taxon>Platyhelminthes</taxon>
        <taxon>Cestoda</taxon>
        <taxon>Eucestoda</taxon>
        <taxon>Diphyllobothriidea</taxon>
        <taxon>Diphyllobothriidae</taxon>
        <taxon>Dibothriocephalus</taxon>
    </lineage>
</organism>
<dbReference type="Proteomes" id="UP000281553">
    <property type="component" value="Unassembled WGS sequence"/>
</dbReference>
<keyword evidence="2" id="KW-1185">Reference proteome</keyword>
<dbReference type="OrthoDB" id="6322052at2759"/>
<accession>A0A3P6R3R1</accession>